<proteinExistence type="predicted"/>
<dbReference type="AlphaFoldDB" id="A0A1V2KZN7"/>
<reference evidence="3" key="1">
    <citation type="journal article" date="2017" name="Genome Announc.">
        <title>Genome sequences of Cyberlindnera fabianii 65, Pichia kudriavzevii 129, and Saccharomyces cerevisiae 131 isolated from fermented masau fruits in Zimbabwe.</title>
        <authorList>
            <person name="van Rijswijck I.M.H."/>
            <person name="Derks M.F.L."/>
            <person name="Abee T."/>
            <person name="de Ridder D."/>
            <person name="Smid E.J."/>
        </authorList>
    </citation>
    <scope>NUCLEOTIDE SEQUENCE [LARGE SCALE GENOMIC DNA]</scope>
    <source>
        <strain evidence="3">65</strain>
    </source>
</reference>
<dbReference type="InterPro" id="IPR036915">
    <property type="entry name" value="Cyclin-like_sf"/>
</dbReference>
<protein>
    <submittedName>
        <fullName evidence="2">G2/mitotic-specific cyclin CLB2</fullName>
    </submittedName>
</protein>
<name>A0A1V2KZN7_CYBFA</name>
<organism evidence="2 3">
    <name type="scientific">Cyberlindnera fabianii</name>
    <name type="common">Yeast</name>
    <name type="synonym">Hansenula fabianii</name>
    <dbReference type="NCBI Taxonomy" id="36022"/>
    <lineage>
        <taxon>Eukaryota</taxon>
        <taxon>Fungi</taxon>
        <taxon>Dikarya</taxon>
        <taxon>Ascomycota</taxon>
        <taxon>Saccharomycotina</taxon>
        <taxon>Saccharomycetes</taxon>
        <taxon>Phaffomycetales</taxon>
        <taxon>Phaffomycetaceae</taxon>
        <taxon>Cyberlindnera</taxon>
    </lineage>
</organism>
<dbReference type="InterPro" id="IPR004367">
    <property type="entry name" value="Cyclin_C-dom"/>
</dbReference>
<dbReference type="EMBL" id="MPUK01000013">
    <property type="protein sequence ID" value="ONH65119.1"/>
    <property type="molecule type" value="Genomic_DNA"/>
</dbReference>
<dbReference type="Pfam" id="PF02984">
    <property type="entry name" value="Cyclin_C"/>
    <property type="match status" value="1"/>
</dbReference>
<dbReference type="STRING" id="36022.A0A1V2KZN7"/>
<dbReference type="SMART" id="SM01332">
    <property type="entry name" value="Cyclin_C"/>
    <property type="match status" value="1"/>
</dbReference>
<accession>A0A1V2KZN7</accession>
<dbReference type="Proteomes" id="UP000189513">
    <property type="component" value="Unassembled WGS sequence"/>
</dbReference>
<dbReference type="VEuPathDB" id="FungiDB:BON22_4977"/>
<evidence type="ECO:0000259" key="1">
    <source>
        <dbReference type="SMART" id="SM01332"/>
    </source>
</evidence>
<feature type="domain" description="Cyclin C-terminal" evidence="1">
    <location>
        <begin position="1"/>
        <end position="84"/>
    </location>
</feature>
<evidence type="ECO:0000313" key="3">
    <source>
        <dbReference type="Proteomes" id="UP000189513"/>
    </source>
</evidence>
<comment type="caution">
    <text evidence="2">The sequence shown here is derived from an EMBL/GenBank/DDBJ whole genome shotgun (WGS) entry which is preliminary data.</text>
</comment>
<sequence>MDHRFIGIKPSLCAAAAMYLSRRMLGRSPWNKTLIHYSGGYTKSDMKHVIDLLMKYLIEPVAHEEFFKKYASKKYMKSSILARQWAKQVEAEKLDVMSE</sequence>
<gene>
    <name evidence="2" type="ORF">BON22_4977</name>
</gene>
<dbReference type="OMA" id="GRSPWNK"/>
<keyword evidence="3" id="KW-1185">Reference proteome</keyword>
<dbReference type="SUPFAM" id="SSF47954">
    <property type="entry name" value="Cyclin-like"/>
    <property type="match status" value="1"/>
</dbReference>
<evidence type="ECO:0000313" key="2">
    <source>
        <dbReference type="EMBL" id="ONH65119.1"/>
    </source>
</evidence>
<dbReference type="Gene3D" id="1.10.472.10">
    <property type="entry name" value="Cyclin-like"/>
    <property type="match status" value="1"/>
</dbReference>